<reference evidence="1 2" key="1">
    <citation type="journal article" date="2021" name="bioRxiv">
        <title>Chromosome-scale and haplotype-resolved genome assembly of a tetraploid potato cultivar.</title>
        <authorList>
            <person name="Sun H."/>
            <person name="Jiao W.-B."/>
            <person name="Krause K."/>
            <person name="Campoy J.A."/>
            <person name="Goel M."/>
            <person name="Folz-Donahue K."/>
            <person name="Kukat C."/>
            <person name="Huettel B."/>
            <person name="Schneeberger K."/>
        </authorList>
    </citation>
    <scope>NUCLEOTIDE SEQUENCE [LARGE SCALE GENOMIC DNA]</scope>
    <source>
        <strain evidence="1">SolTubOtavaFocal</strain>
        <tissue evidence="1">Leaves</tissue>
    </source>
</reference>
<organism evidence="1 2">
    <name type="scientific">Solanum tuberosum</name>
    <name type="common">Potato</name>
    <dbReference type="NCBI Taxonomy" id="4113"/>
    <lineage>
        <taxon>Eukaryota</taxon>
        <taxon>Viridiplantae</taxon>
        <taxon>Streptophyta</taxon>
        <taxon>Embryophyta</taxon>
        <taxon>Tracheophyta</taxon>
        <taxon>Spermatophyta</taxon>
        <taxon>Magnoliopsida</taxon>
        <taxon>eudicotyledons</taxon>
        <taxon>Gunneridae</taxon>
        <taxon>Pentapetalae</taxon>
        <taxon>asterids</taxon>
        <taxon>lamiids</taxon>
        <taxon>Solanales</taxon>
        <taxon>Solanaceae</taxon>
        <taxon>Solanoideae</taxon>
        <taxon>Solaneae</taxon>
        <taxon>Solanum</taxon>
    </lineage>
</organism>
<dbReference type="Proteomes" id="UP000826656">
    <property type="component" value="Unassembled WGS sequence"/>
</dbReference>
<proteinExistence type="predicted"/>
<protein>
    <submittedName>
        <fullName evidence="1">Uncharacterized protein</fullName>
    </submittedName>
</protein>
<comment type="caution">
    <text evidence="1">The sequence shown here is derived from an EMBL/GenBank/DDBJ whole genome shotgun (WGS) entry which is preliminary data.</text>
</comment>
<keyword evidence="2" id="KW-1185">Reference proteome</keyword>
<evidence type="ECO:0000313" key="1">
    <source>
        <dbReference type="EMBL" id="KAH0760468.1"/>
    </source>
</evidence>
<name>A0ABQ7V9N7_SOLTU</name>
<gene>
    <name evidence="1" type="ORF">KY290_016541</name>
</gene>
<sequence length="87" mass="9633">MTASLCLRAPGRWSLGDVAMIKSNSNPTIKSSIHRLNFPFSPSTRTAKRAWHKLEDNPPGRYRVEEVKSSSQLVVSVGCPEPVARLN</sequence>
<accession>A0ABQ7V9N7</accession>
<evidence type="ECO:0000313" key="2">
    <source>
        <dbReference type="Proteomes" id="UP000826656"/>
    </source>
</evidence>
<dbReference type="EMBL" id="JAIVGD010000013">
    <property type="protein sequence ID" value="KAH0760468.1"/>
    <property type="molecule type" value="Genomic_DNA"/>
</dbReference>